<proteinExistence type="predicted"/>
<accession>A0ACB9RYN9</accession>
<gene>
    <name evidence="1" type="ORF">MLD38_008460</name>
</gene>
<evidence type="ECO:0000313" key="1">
    <source>
        <dbReference type="EMBL" id="KAI4382503.1"/>
    </source>
</evidence>
<name>A0ACB9RYN9_9MYRT</name>
<keyword evidence="2" id="KW-1185">Reference proteome</keyword>
<dbReference type="Proteomes" id="UP001057402">
    <property type="component" value="Chromosome 3"/>
</dbReference>
<protein>
    <submittedName>
        <fullName evidence="1">Uncharacterized protein</fullName>
    </submittedName>
</protein>
<sequence length="439" mass="48334">MAVHMNVRVISKEYVKPSSPTPPHLATFNISLFDQLNPSLYLPLILFYVPDDACPTTDRISVLKSSLSGLLSHFYPLAGKIQGNFSIECNDDGAVFIETSVDCSLSEVLSSPDPIEMRKLLPVEMESTEALTGDLLLVQVNAFRCGGLALGLLMSHKICDACTMGTFLTSWAKWAHDPATVEPPRLDASTYFPPSPNLAKLPVVTLPRAKCATKRYFFDSKKIAALVKGSSSQAVARPTRVEAVLGLVWKCSTTASRQAAAATSSPRKLSIFSQSVNLRQRLTPPLPVNTLGNVVACFTAEIAKDNDEMQLKDLVQGLRSGKDEYFGNFLKKEMVAQRASAVICEGGRKYVQAVNNEDLDFYNCVCWCRFPLYDVDFGWGKPAWVGVMGMEFQNSVIMLDSNGGDGIEVWLTLKEEEMAELDRDQELLEYASLNPAVIY</sequence>
<reference evidence="2" key="1">
    <citation type="journal article" date="2023" name="Front. Plant Sci.">
        <title>Chromosomal-level genome assembly of Melastoma candidum provides insights into trichome evolution.</title>
        <authorList>
            <person name="Zhong Y."/>
            <person name="Wu W."/>
            <person name="Sun C."/>
            <person name="Zou P."/>
            <person name="Liu Y."/>
            <person name="Dai S."/>
            <person name="Zhou R."/>
        </authorList>
    </citation>
    <scope>NUCLEOTIDE SEQUENCE [LARGE SCALE GENOMIC DNA]</scope>
</reference>
<comment type="caution">
    <text evidence="1">The sequence shown here is derived from an EMBL/GenBank/DDBJ whole genome shotgun (WGS) entry which is preliminary data.</text>
</comment>
<evidence type="ECO:0000313" key="2">
    <source>
        <dbReference type="Proteomes" id="UP001057402"/>
    </source>
</evidence>
<dbReference type="EMBL" id="CM042882">
    <property type="protein sequence ID" value="KAI4382503.1"/>
    <property type="molecule type" value="Genomic_DNA"/>
</dbReference>
<organism evidence="1 2">
    <name type="scientific">Melastoma candidum</name>
    <dbReference type="NCBI Taxonomy" id="119954"/>
    <lineage>
        <taxon>Eukaryota</taxon>
        <taxon>Viridiplantae</taxon>
        <taxon>Streptophyta</taxon>
        <taxon>Embryophyta</taxon>
        <taxon>Tracheophyta</taxon>
        <taxon>Spermatophyta</taxon>
        <taxon>Magnoliopsida</taxon>
        <taxon>eudicotyledons</taxon>
        <taxon>Gunneridae</taxon>
        <taxon>Pentapetalae</taxon>
        <taxon>rosids</taxon>
        <taxon>malvids</taxon>
        <taxon>Myrtales</taxon>
        <taxon>Melastomataceae</taxon>
        <taxon>Melastomatoideae</taxon>
        <taxon>Melastomateae</taxon>
        <taxon>Melastoma</taxon>
    </lineage>
</organism>